<organism evidence="1 2">
    <name type="scientific">Algoriphagus machipongonensis</name>
    <dbReference type="NCBI Taxonomy" id="388413"/>
    <lineage>
        <taxon>Bacteria</taxon>
        <taxon>Pseudomonadati</taxon>
        <taxon>Bacteroidota</taxon>
        <taxon>Cytophagia</taxon>
        <taxon>Cytophagales</taxon>
        <taxon>Cyclobacteriaceae</taxon>
        <taxon>Algoriphagus</taxon>
    </lineage>
</organism>
<accession>A3HT77</accession>
<name>A3HT77_9BACT</name>
<dbReference type="EMBL" id="AAXU02000001">
    <property type="protein sequence ID" value="EAZ83045.1"/>
    <property type="molecule type" value="Genomic_DNA"/>
</dbReference>
<dbReference type="HOGENOM" id="CLU_965195_0_0_10"/>
<evidence type="ECO:0000313" key="1">
    <source>
        <dbReference type="EMBL" id="EAZ83045.1"/>
    </source>
</evidence>
<dbReference type="RefSeq" id="WP_008200982.1">
    <property type="nucleotide sequence ID" value="NZ_CM001023.1"/>
</dbReference>
<sequence length="288" mass="33229">MICGIKLKLDSRAISQLINNPNIEFTSNLNLQTAEIDGARLWSNQGITIQIKTLGYGTIKGSLHKYKNGGKHNYDDFSWEDVFLTTTNLSDCLGLNIDSLDLINLEWGLNIETDISPKQILSGLVMHKGQPFKNMYVHPGTNYTCSHAQFKVKAYDKGAQNRLPWNLLRIEMAANRSVFFNNLGVYSLNDLRRDETKANLQNCLLYGGWNDTILIEPGLTEYKPISHEEQLRISKWSNPNFWINSTKQVRYYNKKEYDNFRLKKGFVTKEKIFDSLNKKIRSFLPIYT</sequence>
<dbReference type="OrthoDB" id="795069at2"/>
<keyword evidence="2" id="KW-1185">Reference proteome</keyword>
<dbReference type="eggNOG" id="ENOG5032UBT">
    <property type="taxonomic scope" value="Bacteria"/>
</dbReference>
<protein>
    <submittedName>
        <fullName evidence="1">Uncharacterized protein</fullName>
    </submittedName>
</protein>
<comment type="caution">
    <text evidence="1">The sequence shown here is derived from an EMBL/GenBank/DDBJ whole genome shotgun (WGS) entry which is preliminary data.</text>
</comment>
<dbReference type="AlphaFoldDB" id="A3HT77"/>
<reference evidence="1 2" key="1">
    <citation type="journal article" date="2011" name="J. Bacteriol.">
        <title>Complete genome sequence of Algoriphagus sp. PR1, bacterial prey of a colony-forming choanoflagellate.</title>
        <authorList>
            <person name="Alegado R.A."/>
            <person name="Ferriera S."/>
            <person name="Nusbaum C."/>
            <person name="Young S.K."/>
            <person name="Zeng Q."/>
            <person name="Imamovic A."/>
            <person name="Fairclough S.R."/>
            <person name="King N."/>
        </authorList>
    </citation>
    <scope>NUCLEOTIDE SEQUENCE [LARGE SCALE GENOMIC DNA]</scope>
    <source>
        <strain evidence="1 2">PR1</strain>
    </source>
</reference>
<proteinExistence type="predicted"/>
<dbReference type="Proteomes" id="UP000003919">
    <property type="component" value="Unassembled WGS sequence"/>
</dbReference>
<dbReference type="STRING" id="388413.ALPR1_12530"/>
<gene>
    <name evidence="1" type="ORF">ALPR1_12530</name>
</gene>
<evidence type="ECO:0000313" key="2">
    <source>
        <dbReference type="Proteomes" id="UP000003919"/>
    </source>
</evidence>